<keyword evidence="3" id="KW-1185">Reference proteome</keyword>
<feature type="domain" description="Heterokaryon incompatibility" evidence="1">
    <location>
        <begin position="221"/>
        <end position="377"/>
    </location>
</feature>
<dbReference type="InterPro" id="IPR010730">
    <property type="entry name" value="HET"/>
</dbReference>
<protein>
    <recommendedName>
        <fullName evidence="1">Heterokaryon incompatibility domain-containing protein</fullName>
    </recommendedName>
</protein>
<dbReference type="AlphaFoldDB" id="A0A218YTH8"/>
<dbReference type="InParanoid" id="A0A218YTH8"/>
<gene>
    <name evidence="2" type="ORF">B2J93_1107</name>
</gene>
<dbReference type="OrthoDB" id="5428863at2759"/>
<reference evidence="2 3" key="1">
    <citation type="submission" date="2017-04" db="EMBL/GenBank/DDBJ databases">
        <title>Draft genome sequence of Marssonina coronaria NL1: causal agent of apple blotch.</title>
        <authorList>
            <person name="Cheng Q."/>
        </authorList>
    </citation>
    <scope>NUCLEOTIDE SEQUENCE [LARGE SCALE GENOMIC DNA]</scope>
    <source>
        <strain evidence="2 3">NL1</strain>
    </source>
</reference>
<dbReference type="STRING" id="503106.A0A218YTH8"/>
<dbReference type="Pfam" id="PF06985">
    <property type="entry name" value="HET"/>
    <property type="match status" value="1"/>
</dbReference>
<proteinExistence type="predicted"/>
<organism evidence="2 3">
    <name type="scientific">Diplocarpon coronariae</name>
    <dbReference type="NCBI Taxonomy" id="2795749"/>
    <lineage>
        <taxon>Eukaryota</taxon>
        <taxon>Fungi</taxon>
        <taxon>Dikarya</taxon>
        <taxon>Ascomycota</taxon>
        <taxon>Pezizomycotina</taxon>
        <taxon>Leotiomycetes</taxon>
        <taxon>Helotiales</taxon>
        <taxon>Drepanopezizaceae</taxon>
        <taxon>Diplocarpon</taxon>
    </lineage>
</organism>
<dbReference type="Proteomes" id="UP000242519">
    <property type="component" value="Unassembled WGS sequence"/>
</dbReference>
<evidence type="ECO:0000313" key="2">
    <source>
        <dbReference type="EMBL" id="OWO92784.1"/>
    </source>
</evidence>
<dbReference type="EMBL" id="MZNU01000588">
    <property type="protein sequence ID" value="OWO92784.1"/>
    <property type="molecule type" value="Genomic_DNA"/>
</dbReference>
<evidence type="ECO:0000259" key="1">
    <source>
        <dbReference type="Pfam" id="PF06985"/>
    </source>
</evidence>
<evidence type="ECO:0000313" key="3">
    <source>
        <dbReference type="Proteomes" id="UP000242519"/>
    </source>
</evidence>
<dbReference type="PANTHER" id="PTHR33112:SF12">
    <property type="entry name" value="HETEROKARYON INCOMPATIBILITY DOMAIN-CONTAINING PROTEIN"/>
    <property type="match status" value="1"/>
</dbReference>
<dbReference type="PANTHER" id="PTHR33112">
    <property type="entry name" value="DOMAIN PROTEIN, PUTATIVE-RELATED"/>
    <property type="match status" value="1"/>
</dbReference>
<comment type="caution">
    <text evidence="2">The sequence shown here is derived from an EMBL/GenBank/DDBJ whole genome shotgun (WGS) entry which is preliminary data.</text>
</comment>
<name>A0A218YTH8_9HELO</name>
<sequence length="816" mass="91059">MEEHPAATPDTRANTSDCPHLPPAFCSACHLLETYITTFEKMLASGSHLPAQYSRPTTARLGLRSELVARADTRTGPCRGCASIVQAFDEYLDNADDVDLSRGQCGGAERREIDYEMKLVVERQTVGYAWAAPLRITAWGLSGLHLQPTSKYPPRWEVGRVCDPEKLDYDLLKRWIACCEGSHPDTCSHTLVSTDLGPTNPVKYIDLRRSCIVALSAPPRYVALSYVWGLVPTLQTTQANLASLRLPGALATPTLGGRIPQTVLDAMTLTRALGIPYLWVDALCIVQDDLAVKQDHLRAMPFIYAHACFTLAITTGLHANAGIPGISSPRRVPASIILPSKRAPLVSRELHKRLKFLTRIGFAERPAWSRRAWTMQEQMFSPRILLMDGLASWICARTQFREEIERPVEDVAWAASHAGDQRYGLVHPRHVNLRALGKLVVEYNQRDLSFEEDVSDAFLGIAALNAKIYGGFHFGLPEAFFDLAMCWQPAPTLRPRSLPNTAGCRRIPSWSWMGWHGELDLTLWDVFQDHILEIFGDEKRLPFAGFDFHVEPLVEWQKLCLACHRQFPIANSYHSSRGLDEACEGWSRKSSPAFWPAPLPRHYFQRDAESDDDRLLYRHPVIHPLPAHGCPRPEFASTLHFRAQRLYLAVSVSGTCTRDYGRKKPHSTVAAHTLAPTGLRIGSVTLVDVPPGSRFSDCEFIAVSRGACPRRQAGGEKWGGTWVKGREHPFREDVDEDVDEDADEDADEDVAADLGHSVTRGNGKDGRGYEFVNVLWIERRDGVAYRKGLGRIGSGAWERGLAGLGAEERWVDVVLD</sequence>
<accession>A0A218YTH8</accession>